<sequence>MYAGGIFYCTSYTQNYPCNPSFAIFLLGLGSYMEPAINISLFCQLGMSMNRYFAICHDGKYFHRTIKLSYLQLIVALLAPYAFYHGIVWLTAHAPIVSAYVEIFLITLFISILVSLDWITFYKHHGRQSKKRKQAERRLAIQMVGNNFQFVLHYYFVIFTMILIVPLNWAAFQFLNIVDKLIMNAVAQFWGGLLTTVCLCRGRGNKVQQSKPIVSSILVESRKSHTQISRVSPKTTSINTKIS</sequence>
<evidence type="ECO:0000313" key="3">
    <source>
        <dbReference type="WBParaSite" id="MBELARI_LOCUS18821"/>
    </source>
</evidence>
<feature type="transmembrane region" description="Helical" evidence="1">
    <location>
        <begin position="99"/>
        <end position="122"/>
    </location>
</feature>
<reference evidence="3" key="1">
    <citation type="submission" date="2024-02" db="UniProtKB">
        <authorList>
            <consortium name="WormBaseParasite"/>
        </authorList>
    </citation>
    <scope>IDENTIFICATION</scope>
</reference>
<feature type="transmembrane region" description="Helical" evidence="1">
    <location>
        <begin position="22"/>
        <end position="47"/>
    </location>
</feature>
<keyword evidence="1" id="KW-1133">Transmembrane helix</keyword>
<feature type="transmembrane region" description="Helical" evidence="1">
    <location>
        <begin position="68"/>
        <end position="87"/>
    </location>
</feature>
<dbReference type="Proteomes" id="UP000887575">
    <property type="component" value="Unassembled WGS sequence"/>
</dbReference>
<accession>A0AAF3EX85</accession>
<proteinExistence type="predicted"/>
<dbReference type="AlphaFoldDB" id="A0AAF3EX85"/>
<protein>
    <submittedName>
        <fullName evidence="3">Uncharacterized protein</fullName>
    </submittedName>
</protein>
<evidence type="ECO:0000256" key="1">
    <source>
        <dbReference type="SAM" id="Phobius"/>
    </source>
</evidence>
<dbReference type="SUPFAM" id="SSF81321">
    <property type="entry name" value="Family A G protein-coupled receptor-like"/>
    <property type="match status" value="1"/>
</dbReference>
<evidence type="ECO:0000313" key="2">
    <source>
        <dbReference type="Proteomes" id="UP000887575"/>
    </source>
</evidence>
<dbReference type="WBParaSite" id="MBELARI_LOCUS18821">
    <property type="protein sequence ID" value="MBELARI_LOCUS18821"/>
    <property type="gene ID" value="MBELARI_LOCUS18821"/>
</dbReference>
<keyword evidence="1" id="KW-0472">Membrane</keyword>
<feature type="transmembrane region" description="Helical" evidence="1">
    <location>
        <begin position="143"/>
        <end position="169"/>
    </location>
</feature>
<keyword evidence="2" id="KW-1185">Reference proteome</keyword>
<organism evidence="2 3">
    <name type="scientific">Mesorhabditis belari</name>
    <dbReference type="NCBI Taxonomy" id="2138241"/>
    <lineage>
        <taxon>Eukaryota</taxon>
        <taxon>Metazoa</taxon>
        <taxon>Ecdysozoa</taxon>
        <taxon>Nematoda</taxon>
        <taxon>Chromadorea</taxon>
        <taxon>Rhabditida</taxon>
        <taxon>Rhabditina</taxon>
        <taxon>Rhabditomorpha</taxon>
        <taxon>Rhabditoidea</taxon>
        <taxon>Rhabditidae</taxon>
        <taxon>Mesorhabditinae</taxon>
        <taxon>Mesorhabditis</taxon>
    </lineage>
</organism>
<feature type="transmembrane region" description="Helical" evidence="1">
    <location>
        <begin position="181"/>
        <end position="200"/>
    </location>
</feature>
<name>A0AAF3EX85_9BILA</name>
<keyword evidence="1" id="KW-0812">Transmembrane</keyword>